<name>A0A923SL33_9FIRM</name>
<sequence>MNTLTTETRREKIKEMLQKTDHPVTASSLAEHFSVSRQIIVGDIALLRASGLQILATPRGYLMDSPSVQEDKNLGMIACRHTPEQLRDELYTIVDGGATVVDVTIEHTLYGELSGKLDLASRYDVDAFIRKVEEEKNSIPLSALTDGVHLHRIRYRDAESFTRIKEALREKHILID</sequence>
<dbReference type="PANTHER" id="PTHR40068:SF1">
    <property type="entry name" value="TRANSCRIPTION REPRESSOR NIAR-RELATED"/>
    <property type="match status" value="1"/>
</dbReference>
<dbReference type="EMBL" id="JACRWC010000034">
    <property type="protein sequence ID" value="MBC5998793.1"/>
    <property type="molecule type" value="Genomic_DNA"/>
</dbReference>
<dbReference type="SUPFAM" id="SSF46785">
    <property type="entry name" value="Winged helix' DNA-binding domain"/>
    <property type="match status" value="1"/>
</dbReference>
<dbReference type="InterPro" id="IPR013196">
    <property type="entry name" value="HTH_11"/>
</dbReference>
<evidence type="ECO:0000259" key="2">
    <source>
        <dbReference type="Pfam" id="PF02829"/>
    </source>
</evidence>
<dbReference type="Pfam" id="PF02829">
    <property type="entry name" value="3H"/>
    <property type="match status" value="1"/>
</dbReference>
<dbReference type="Pfam" id="PF08279">
    <property type="entry name" value="HTH_11"/>
    <property type="match status" value="1"/>
</dbReference>
<dbReference type="PANTHER" id="PTHR40068">
    <property type="entry name" value="TRANSCRIPTION REPRESSOR NIAR-RELATED"/>
    <property type="match status" value="1"/>
</dbReference>
<dbReference type="Gene3D" id="1.10.10.10">
    <property type="entry name" value="Winged helix-like DNA-binding domain superfamily/Winged helix DNA-binding domain"/>
    <property type="match status" value="1"/>
</dbReference>
<dbReference type="PIRSF" id="PIRSF037847">
    <property type="entry name" value="NiaR"/>
    <property type="match status" value="1"/>
</dbReference>
<evidence type="ECO:0000259" key="3">
    <source>
        <dbReference type="Pfam" id="PF08279"/>
    </source>
</evidence>
<dbReference type="AlphaFoldDB" id="A0A923SL33"/>
<dbReference type="InterPro" id="IPR036388">
    <property type="entry name" value="WH-like_DNA-bd_sf"/>
</dbReference>
<dbReference type="InterPro" id="IPR026043">
    <property type="entry name" value="NadR"/>
</dbReference>
<keyword evidence="1" id="KW-0479">Metal-binding</keyword>
<gene>
    <name evidence="4" type="ORF">H8876_02075</name>
</gene>
<dbReference type="InterPro" id="IPR004173">
    <property type="entry name" value="3H_domain"/>
</dbReference>
<reference evidence="4" key="1">
    <citation type="submission" date="2020-08" db="EMBL/GenBank/DDBJ databases">
        <authorList>
            <person name="Liu C."/>
            <person name="Sun Q."/>
        </authorList>
    </citation>
    <scope>NUCLEOTIDE SEQUENCE</scope>
    <source>
        <strain evidence="4">BX16</strain>
    </source>
</reference>
<proteinExistence type="predicted"/>
<feature type="domain" description="3H" evidence="2">
    <location>
        <begin position="77"/>
        <end position="174"/>
    </location>
</feature>
<keyword evidence="1" id="KW-0533">Nickel</keyword>
<feature type="binding site" evidence="1">
    <location>
        <position position="81"/>
    </location>
    <ligand>
        <name>Ni(2+)</name>
        <dbReference type="ChEBI" id="CHEBI:49786"/>
    </ligand>
</feature>
<keyword evidence="5" id="KW-1185">Reference proteome</keyword>
<dbReference type="GO" id="GO:0046872">
    <property type="term" value="F:metal ion binding"/>
    <property type="evidence" value="ECO:0007669"/>
    <property type="project" value="UniProtKB-KW"/>
</dbReference>
<feature type="binding site" evidence="1">
    <location>
        <position position="89"/>
    </location>
    <ligand>
        <name>Ni(2+)</name>
        <dbReference type="ChEBI" id="CHEBI:49786"/>
    </ligand>
</feature>
<feature type="domain" description="Helix-turn-helix type 11" evidence="3">
    <location>
        <begin position="9"/>
        <end position="61"/>
    </location>
</feature>
<protein>
    <submittedName>
        <fullName evidence="4">Transcription repressor NadR</fullName>
    </submittedName>
</protein>
<dbReference type="Proteomes" id="UP000644115">
    <property type="component" value="Unassembled WGS sequence"/>
</dbReference>
<dbReference type="SUPFAM" id="SSF75500">
    <property type="entry name" value="Putative transcriptional regulator TM1602, C-terminal domain"/>
    <property type="match status" value="1"/>
</dbReference>
<feature type="binding site" evidence="1">
    <location>
        <position position="149"/>
    </location>
    <ligand>
        <name>Ni(2+)</name>
        <dbReference type="ChEBI" id="CHEBI:49786"/>
    </ligand>
</feature>
<feature type="binding site" evidence="1">
    <location>
        <position position="151"/>
    </location>
    <ligand>
        <name>Ni(2+)</name>
        <dbReference type="ChEBI" id="CHEBI:49786"/>
    </ligand>
</feature>
<dbReference type="InterPro" id="IPR036390">
    <property type="entry name" value="WH_DNA-bd_sf"/>
</dbReference>
<accession>A0A923SL33</accession>
<dbReference type="Gene3D" id="3.30.1340.20">
    <property type="entry name" value="3H domain"/>
    <property type="match status" value="1"/>
</dbReference>
<dbReference type="RefSeq" id="WP_177265340.1">
    <property type="nucleotide sequence ID" value="NZ_JACRWC010000034.1"/>
</dbReference>
<evidence type="ECO:0000313" key="4">
    <source>
        <dbReference type="EMBL" id="MBC5998793.1"/>
    </source>
</evidence>
<evidence type="ECO:0000313" key="5">
    <source>
        <dbReference type="Proteomes" id="UP000644115"/>
    </source>
</evidence>
<evidence type="ECO:0000256" key="1">
    <source>
        <dbReference type="PIRSR" id="PIRSR037847-1"/>
    </source>
</evidence>
<organism evidence="4 5">
    <name type="scientific">Lentihominibacter faecis</name>
    <dbReference type="NCBI Taxonomy" id="2764712"/>
    <lineage>
        <taxon>Bacteria</taxon>
        <taxon>Bacillati</taxon>
        <taxon>Bacillota</taxon>
        <taxon>Clostridia</taxon>
        <taxon>Peptostreptococcales</taxon>
        <taxon>Anaerovoracaceae</taxon>
        <taxon>Lentihominibacter</taxon>
    </lineage>
</organism>
<dbReference type="InterPro" id="IPR035922">
    <property type="entry name" value="3H_dom_sf"/>
</dbReference>
<comment type="caution">
    <text evidence="4">The sequence shown here is derived from an EMBL/GenBank/DDBJ whole genome shotgun (WGS) entry which is preliminary data.</text>
</comment>